<comment type="catalytic activity">
    <reaction evidence="6 7">
        <text>L-lysyl-[protein] + acetyl-CoA = N(6)-acetyl-L-lysyl-[protein] + CoA + H(+)</text>
        <dbReference type="Rhea" id="RHEA:45948"/>
        <dbReference type="Rhea" id="RHEA-COMP:9752"/>
        <dbReference type="Rhea" id="RHEA-COMP:10731"/>
        <dbReference type="ChEBI" id="CHEBI:15378"/>
        <dbReference type="ChEBI" id="CHEBI:29969"/>
        <dbReference type="ChEBI" id="CHEBI:57287"/>
        <dbReference type="ChEBI" id="CHEBI:57288"/>
        <dbReference type="ChEBI" id="CHEBI:61930"/>
        <dbReference type="EC" id="2.3.1.48"/>
    </reaction>
</comment>
<evidence type="ECO:0000256" key="1">
    <source>
        <dbReference type="ARBA" id="ARBA00010543"/>
    </source>
</evidence>
<evidence type="ECO:0000256" key="2">
    <source>
        <dbReference type="ARBA" id="ARBA00013184"/>
    </source>
</evidence>
<dbReference type="HOGENOM" id="CLU_036024_2_1_1"/>
<dbReference type="Gene3D" id="3.90.360.10">
    <property type="entry name" value="Histone acetyl transferase 1 (HAT1), N-terminal domain"/>
    <property type="match status" value="1"/>
</dbReference>
<feature type="binding site" evidence="9">
    <location>
        <begin position="262"/>
        <end position="268"/>
    </location>
    <ligand>
        <name>acetyl-CoA</name>
        <dbReference type="ChEBI" id="CHEBI:57288"/>
    </ligand>
</feature>
<dbReference type="InterPro" id="IPR037113">
    <property type="entry name" value="Hat1_N_sf"/>
</dbReference>
<dbReference type="GeneID" id="19242696"/>
<feature type="region of interest" description="Interaction with histone H4 N-terminus" evidence="9">
    <location>
        <begin position="42"/>
        <end position="44"/>
    </location>
</feature>
<feature type="binding site" evidence="9">
    <location>
        <begin position="255"/>
        <end position="257"/>
    </location>
    <ligand>
        <name>acetyl-CoA</name>
        <dbReference type="ChEBI" id="CHEBI:57288"/>
    </ligand>
</feature>
<dbReference type="AlphaFoldDB" id="U1GC47"/>
<comment type="subunit">
    <text evidence="7">Component of the HAT-B complex composed of at least HAT1 and HAT2. The HAT-B complex binds to histone H4 tail.</text>
</comment>
<feature type="active site" description="Proton donor/acceptor" evidence="8">
    <location>
        <position position="290"/>
    </location>
</feature>
<organism evidence="13 14">
    <name type="scientific">Endocarpon pusillum (strain Z07020 / HMAS-L-300199)</name>
    <name type="common">Lichen-forming fungus</name>
    <dbReference type="NCBI Taxonomy" id="1263415"/>
    <lineage>
        <taxon>Eukaryota</taxon>
        <taxon>Fungi</taxon>
        <taxon>Dikarya</taxon>
        <taxon>Ascomycota</taxon>
        <taxon>Pezizomycotina</taxon>
        <taxon>Eurotiomycetes</taxon>
        <taxon>Chaetothyriomycetidae</taxon>
        <taxon>Verrucariales</taxon>
        <taxon>Verrucariaceae</taxon>
        <taxon>Endocarpon</taxon>
    </lineage>
</organism>
<comment type="similarity">
    <text evidence="1 7">Belongs to the HAT1 family.</text>
</comment>
<dbReference type="PANTHER" id="PTHR12046">
    <property type="entry name" value="HISTONE ACETYLTRANSFERASE TYPE B CATALYTIC SUBUNIT"/>
    <property type="match status" value="1"/>
</dbReference>
<dbReference type="GO" id="GO:0005634">
    <property type="term" value="C:nucleus"/>
    <property type="evidence" value="ECO:0007669"/>
    <property type="project" value="UniProtKB-SubCell"/>
</dbReference>
<dbReference type="InterPro" id="IPR017380">
    <property type="entry name" value="Hist_AcTrfase_B-typ_cat-su"/>
</dbReference>
<keyword evidence="7" id="KW-0539">Nucleus</keyword>
<keyword evidence="4 7" id="KW-0808">Transferase</keyword>
<dbReference type="PIRSF" id="PIRSF038084">
    <property type="entry name" value="HAT-B_cat"/>
    <property type="match status" value="1"/>
</dbReference>
<evidence type="ECO:0000259" key="12">
    <source>
        <dbReference type="Pfam" id="PF10394"/>
    </source>
</evidence>
<evidence type="ECO:0000313" key="14">
    <source>
        <dbReference type="Proteomes" id="UP000019373"/>
    </source>
</evidence>
<feature type="region of interest" description="Interaction with histone H4 N-terminus" evidence="9">
    <location>
        <begin position="209"/>
        <end position="211"/>
    </location>
</feature>
<evidence type="ECO:0000256" key="11">
    <source>
        <dbReference type="SAM" id="MobiDB-lite"/>
    </source>
</evidence>
<dbReference type="eggNOG" id="KOG2696">
    <property type="taxonomic scope" value="Eukaryota"/>
</dbReference>
<dbReference type="OMA" id="WTCDAND"/>
<dbReference type="InterPro" id="IPR019467">
    <property type="entry name" value="Hat1_N"/>
</dbReference>
<evidence type="ECO:0000256" key="10">
    <source>
        <dbReference type="PIRSR" id="PIRSR038084-3"/>
    </source>
</evidence>
<gene>
    <name evidence="13" type="ORF">EPUS_07816</name>
</gene>
<feature type="domain" description="Histone acetyl transferase HAT1 N-terminal" evidence="12">
    <location>
        <begin position="5"/>
        <end position="163"/>
    </location>
</feature>
<dbReference type="EMBL" id="KE720819">
    <property type="protein sequence ID" value="ERF75127.1"/>
    <property type="molecule type" value="Genomic_DNA"/>
</dbReference>
<keyword evidence="5 7" id="KW-0012">Acyltransferase</keyword>
<dbReference type="Gene3D" id="3.40.630.30">
    <property type="match status" value="1"/>
</dbReference>
<feature type="site" description="Interaction with histone H4 N-terminus" evidence="10">
    <location>
        <position position="175"/>
    </location>
</feature>
<evidence type="ECO:0000256" key="9">
    <source>
        <dbReference type="PIRSR" id="PIRSR038084-2"/>
    </source>
</evidence>
<feature type="compositionally biased region" description="Basic and acidic residues" evidence="11">
    <location>
        <begin position="497"/>
        <end position="514"/>
    </location>
</feature>
<comment type="function">
    <text evidence="7">Catalytic component of the histone acetylase B (HAT-B) complex. Has intrinsic substrate specificity that modifies lysine in recognition sequence GXGKXG. Involved in DNA double-strand break repair.</text>
</comment>
<evidence type="ECO:0000313" key="13">
    <source>
        <dbReference type="EMBL" id="ERF75127.1"/>
    </source>
</evidence>
<protein>
    <recommendedName>
        <fullName evidence="3 7">Histone acetyltransferase type B catalytic subunit</fullName>
        <ecNumber evidence="2 7">2.3.1.48</ecNumber>
    </recommendedName>
</protein>
<dbReference type="GO" id="GO:0031509">
    <property type="term" value="P:subtelomeric heterochromatin formation"/>
    <property type="evidence" value="ECO:0007669"/>
    <property type="project" value="InterPro"/>
</dbReference>
<proteinExistence type="inferred from homology"/>
<keyword evidence="14" id="KW-1185">Reference proteome</keyword>
<keyword evidence="7" id="KW-0963">Cytoplasm</keyword>
<name>U1GC47_ENDPU</name>
<dbReference type="RefSeq" id="XP_007787560.1">
    <property type="nucleotide sequence ID" value="XM_007789370.1"/>
</dbReference>
<evidence type="ECO:0000256" key="7">
    <source>
        <dbReference type="PIRNR" id="PIRNR038084"/>
    </source>
</evidence>
<reference evidence="14" key="1">
    <citation type="journal article" date="2014" name="BMC Genomics">
        <title>Genome characteristics reveal the impact of lichenization on lichen-forming fungus Endocarpon pusillum Hedwig (Verrucariales, Ascomycota).</title>
        <authorList>
            <person name="Wang Y.-Y."/>
            <person name="Liu B."/>
            <person name="Zhang X.-Y."/>
            <person name="Zhou Q.-M."/>
            <person name="Zhang T."/>
            <person name="Li H."/>
            <person name="Yu Y.-F."/>
            <person name="Zhang X.-L."/>
            <person name="Hao X.-Y."/>
            <person name="Wang M."/>
            <person name="Wang L."/>
            <person name="Wei J.-C."/>
        </authorList>
    </citation>
    <scope>NUCLEOTIDE SEQUENCE [LARGE SCALE GENOMIC DNA]</scope>
    <source>
        <strain evidence="14">Z07020 / HMAS-L-300199</strain>
    </source>
</reference>
<evidence type="ECO:0000256" key="6">
    <source>
        <dbReference type="ARBA" id="ARBA00048017"/>
    </source>
</evidence>
<dbReference type="InterPro" id="IPR016181">
    <property type="entry name" value="Acyl_CoA_acyltransferase"/>
</dbReference>
<dbReference type="SUPFAM" id="SSF55729">
    <property type="entry name" value="Acyl-CoA N-acyltransferases (Nat)"/>
    <property type="match status" value="1"/>
</dbReference>
<evidence type="ECO:0000256" key="8">
    <source>
        <dbReference type="PIRSR" id="PIRSR038084-1"/>
    </source>
</evidence>
<dbReference type="Proteomes" id="UP000019373">
    <property type="component" value="Unassembled WGS sequence"/>
</dbReference>
<dbReference type="EC" id="2.3.1.48" evidence="2 7"/>
<dbReference type="Pfam" id="PF10394">
    <property type="entry name" value="Hat1_N"/>
    <property type="match status" value="1"/>
</dbReference>
<comment type="subcellular location">
    <subcellularLocation>
        <location evidence="7">Cytoplasm</location>
    </subcellularLocation>
    <subcellularLocation>
        <location evidence="7">Nucleus</location>
    </subcellularLocation>
</comment>
<feature type="region of interest" description="Disordered" evidence="11">
    <location>
        <begin position="459"/>
        <end position="514"/>
    </location>
</feature>
<dbReference type="GO" id="GO:0005737">
    <property type="term" value="C:cytoplasm"/>
    <property type="evidence" value="ECO:0007669"/>
    <property type="project" value="UniProtKB-SubCell"/>
</dbReference>
<evidence type="ECO:0000256" key="5">
    <source>
        <dbReference type="ARBA" id="ARBA00023315"/>
    </source>
</evidence>
<evidence type="ECO:0000256" key="4">
    <source>
        <dbReference type="ARBA" id="ARBA00022679"/>
    </source>
</evidence>
<evidence type="ECO:0000256" key="3">
    <source>
        <dbReference type="ARBA" id="ARBA00021268"/>
    </source>
</evidence>
<sequence>MGDEWSSDANEAVSIELVEADANALRTVHRFHPKFTYPIFGEEERIFGYKALDITFRFAAHDLRPNCVISYDRKFPAIADTAALDIRDALKDFIPAAAFAKANDFEKTVQNDSSAQEFTPPGKLVKSYSRKGKNFEIWSGSLLDSRVRETIHRMQIFISFFIEAGTPLNTTDADWTLDRWTVYFVYEKSSRPSLPTRSPYTFIGYATTYRFYTFRPRYQTSTESGGDTHVSDIVLPSKEEITAAALPSRLRISQFLILPPHQASGHGSALYNSIYSYALADSTIRELTVEDPSEEFDMLRDINDWKVLEPKFAATDVKINTSPSDPSQKRRLRRLPTPKLLPIETLRSIRSETKIAPRQFARQLEMYLLSLIPFSHRAAGGANLTKLLIQKSKTSNPHDKFYYWWRLILKQRIFKKNRDVLLQLEGNERQQKIDEAARAQEDEYEKLLLIFATSKAKELPKNGNSGTAGEVLVKDRKRKLVPDEDEDDDPNSPSLEPDAKVARSNGKIHDSDHF</sequence>
<accession>U1GC47</accession>
<dbReference type="GO" id="GO:0004402">
    <property type="term" value="F:histone acetyltransferase activity"/>
    <property type="evidence" value="ECO:0007669"/>
    <property type="project" value="UniProtKB-UniRule"/>
</dbReference>
<dbReference type="OrthoDB" id="10253098at2759"/>
<dbReference type="GO" id="GO:0000781">
    <property type="term" value="C:chromosome, telomeric region"/>
    <property type="evidence" value="ECO:0007669"/>
    <property type="project" value="GOC"/>
</dbReference>